<evidence type="ECO:0000256" key="1">
    <source>
        <dbReference type="ARBA" id="ARBA00022553"/>
    </source>
</evidence>
<dbReference type="InterPro" id="IPR011006">
    <property type="entry name" value="CheY-like_superfamily"/>
</dbReference>
<evidence type="ECO:0000313" key="9">
    <source>
        <dbReference type="Proteomes" id="UP000542742"/>
    </source>
</evidence>
<feature type="domain" description="HTH luxR-type" evidence="6">
    <location>
        <begin position="159"/>
        <end position="224"/>
    </location>
</feature>
<reference evidence="8 9" key="1">
    <citation type="submission" date="2020-08" db="EMBL/GenBank/DDBJ databases">
        <title>Sequencing the genomes of 1000 actinobacteria strains.</title>
        <authorList>
            <person name="Klenk H.-P."/>
        </authorList>
    </citation>
    <scope>NUCLEOTIDE SEQUENCE [LARGE SCALE GENOMIC DNA]</scope>
    <source>
        <strain evidence="8 9">DSM 45518</strain>
    </source>
</reference>
<dbReference type="EMBL" id="JACHMF010000001">
    <property type="protein sequence ID" value="MBB4693897.1"/>
    <property type="molecule type" value="Genomic_DNA"/>
</dbReference>
<dbReference type="Pfam" id="PF00196">
    <property type="entry name" value="GerE"/>
    <property type="match status" value="1"/>
</dbReference>
<name>A0A7W7CSH0_9ACTN</name>
<evidence type="ECO:0000256" key="4">
    <source>
        <dbReference type="ARBA" id="ARBA00023163"/>
    </source>
</evidence>
<dbReference type="Pfam" id="PF00072">
    <property type="entry name" value="Response_reg"/>
    <property type="match status" value="1"/>
</dbReference>
<dbReference type="GO" id="GO:0000160">
    <property type="term" value="P:phosphorelay signal transduction system"/>
    <property type="evidence" value="ECO:0007669"/>
    <property type="project" value="InterPro"/>
</dbReference>
<gene>
    <name evidence="8" type="ORF">BKA14_004045</name>
</gene>
<dbReference type="CDD" id="cd17535">
    <property type="entry name" value="REC_NarL-like"/>
    <property type="match status" value="1"/>
</dbReference>
<dbReference type="CDD" id="cd06170">
    <property type="entry name" value="LuxR_C_like"/>
    <property type="match status" value="1"/>
</dbReference>
<proteinExistence type="predicted"/>
<dbReference type="PANTHER" id="PTHR43214:SF24">
    <property type="entry name" value="TRANSCRIPTIONAL REGULATORY PROTEIN NARL-RELATED"/>
    <property type="match status" value="1"/>
</dbReference>
<evidence type="ECO:0000313" key="8">
    <source>
        <dbReference type="EMBL" id="MBB4693897.1"/>
    </source>
</evidence>
<dbReference type="PROSITE" id="PS00622">
    <property type="entry name" value="HTH_LUXR_1"/>
    <property type="match status" value="1"/>
</dbReference>
<dbReference type="GO" id="GO:0003677">
    <property type="term" value="F:DNA binding"/>
    <property type="evidence" value="ECO:0007669"/>
    <property type="project" value="UniProtKB-KW"/>
</dbReference>
<evidence type="ECO:0000256" key="5">
    <source>
        <dbReference type="PROSITE-ProRule" id="PRU00169"/>
    </source>
</evidence>
<keyword evidence="4" id="KW-0804">Transcription</keyword>
<organism evidence="8 9">
    <name type="scientific">Paractinoplanes abujensis</name>
    <dbReference type="NCBI Taxonomy" id="882441"/>
    <lineage>
        <taxon>Bacteria</taxon>
        <taxon>Bacillati</taxon>
        <taxon>Actinomycetota</taxon>
        <taxon>Actinomycetes</taxon>
        <taxon>Micromonosporales</taxon>
        <taxon>Micromonosporaceae</taxon>
        <taxon>Paractinoplanes</taxon>
    </lineage>
</organism>
<dbReference type="AlphaFoldDB" id="A0A7W7CSH0"/>
<comment type="caution">
    <text evidence="8">The sequence shown here is derived from an EMBL/GenBank/DDBJ whole genome shotgun (WGS) entry which is preliminary data.</text>
</comment>
<evidence type="ECO:0000256" key="3">
    <source>
        <dbReference type="ARBA" id="ARBA00023125"/>
    </source>
</evidence>
<feature type="modified residue" description="4-aspartylphosphate" evidence="5">
    <location>
        <position position="61"/>
    </location>
</feature>
<dbReference type="GO" id="GO:0006355">
    <property type="term" value="P:regulation of DNA-templated transcription"/>
    <property type="evidence" value="ECO:0007669"/>
    <property type="project" value="InterPro"/>
</dbReference>
<dbReference type="PROSITE" id="PS50043">
    <property type="entry name" value="HTH_LUXR_2"/>
    <property type="match status" value="1"/>
</dbReference>
<dbReference type="SMART" id="SM00421">
    <property type="entry name" value="HTH_LUXR"/>
    <property type="match status" value="1"/>
</dbReference>
<keyword evidence="9" id="KW-1185">Reference proteome</keyword>
<dbReference type="Proteomes" id="UP000542742">
    <property type="component" value="Unassembled WGS sequence"/>
</dbReference>
<dbReference type="PROSITE" id="PS50110">
    <property type="entry name" value="RESPONSE_REGULATORY"/>
    <property type="match status" value="1"/>
</dbReference>
<dbReference type="InterPro" id="IPR039420">
    <property type="entry name" value="WalR-like"/>
</dbReference>
<dbReference type="PRINTS" id="PR00038">
    <property type="entry name" value="HTHLUXR"/>
</dbReference>
<dbReference type="SUPFAM" id="SSF52172">
    <property type="entry name" value="CheY-like"/>
    <property type="match status" value="1"/>
</dbReference>
<dbReference type="InterPro" id="IPR001789">
    <property type="entry name" value="Sig_transdc_resp-reg_receiver"/>
</dbReference>
<dbReference type="InterPro" id="IPR058245">
    <property type="entry name" value="NreC/VraR/RcsB-like_REC"/>
</dbReference>
<evidence type="ECO:0000256" key="2">
    <source>
        <dbReference type="ARBA" id="ARBA00023015"/>
    </source>
</evidence>
<dbReference type="PANTHER" id="PTHR43214">
    <property type="entry name" value="TWO-COMPONENT RESPONSE REGULATOR"/>
    <property type="match status" value="1"/>
</dbReference>
<keyword evidence="2" id="KW-0805">Transcription regulation</keyword>
<keyword evidence="1 5" id="KW-0597">Phosphoprotein</keyword>
<protein>
    <submittedName>
        <fullName evidence="8">DNA-binding NarL/FixJ family response regulator</fullName>
    </submittedName>
</protein>
<accession>A0A7W7CSH0</accession>
<evidence type="ECO:0000259" key="6">
    <source>
        <dbReference type="PROSITE" id="PS50043"/>
    </source>
</evidence>
<sequence>MPSDPDGIIRTMVVDDDPLVRSSLSLLLLGEPGIAVVGEAEDGDGAIARAAELRPDVVVMDISMPGTDGIEATRVIASDGFSDPDDPVKVLILTTIQVDDMVRRALQAGASGFLLKSAAGTQLVPAVRQVGAGDAWIDQAVVKQLIREFASRPQDTAPTSAELDVLTAREREVLTLVGHGLSNTEIAGQLFIGEATVKTHFGRVLMKLDLRDRAQATAAAFHTRLIAPGDRPPPRRVYRPRTAHFVR</sequence>
<dbReference type="SMART" id="SM00448">
    <property type="entry name" value="REC"/>
    <property type="match status" value="1"/>
</dbReference>
<keyword evidence="3 8" id="KW-0238">DNA-binding</keyword>
<feature type="domain" description="Response regulatory" evidence="7">
    <location>
        <begin position="10"/>
        <end position="131"/>
    </location>
</feature>
<dbReference type="RefSeq" id="WP_184952465.1">
    <property type="nucleotide sequence ID" value="NZ_BOMC01000053.1"/>
</dbReference>
<evidence type="ECO:0000259" key="7">
    <source>
        <dbReference type="PROSITE" id="PS50110"/>
    </source>
</evidence>
<dbReference type="InterPro" id="IPR000792">
    <property type="entry name" value="Tscrpt_reg_LuxR_C"/>
</dbReference>
<dbReference type="Gene3D" id="3.40.50.2300">
    <property type="match status" value="1"/>
</dbReference>